<dbReference type="GO" id="GO:0016747">
    <property type="term" value="F:acyltransferase activity, transferring groups other than amino-acyl groups"/>
    <property type="evidence" value="ECO:0007669"/>
    <property type="project" value="InterPro"/>
</dbReference>
<keyword evidence="2" id="KW-0808">Transferase</keyword>
<dbReference type="PROSITE" id="PS51186">
    <property type="entry name" value="GNAT"/>
    <property type="match status" value="1"/>
</dbReference>
<sequence length="150" mass="16978">MTVRPYRPSDCPILAELFYQTVHGVCGQDYTPEQLDAWADGQVDLAAWDASFQAHTTLVAEWDGVIVGFADLADGGYLDRLYVHRDYQRRGIAAALCDSLPDARLTHASLTARPFFKKRGWQVEREQQVERHGVKLTNFVVIRKRSDGLL</sequence>
<name>A0A9D2MPG1_9FIRM</name>
<reference evidence="2" key="1">
    <citation type="journal article" date="2021" name="PeerJ">
        <title>Extensive microbial diversity within the chicken gut microbiome revealed by metagenomics and culture.</title>
        <authorList>
            <person name="Gilroy R."/>
            <person name="Ravi A."/>
            <person name="Getino M."/>
            <person name="Pursley I."/>
            <person name="Horton D.L."/>
            <person name="Alikhan N.F."/>
            <person name="Baker D."/>
            <person name="Gharbi K."/>
            <person name="Hall N."/>
            <person name="Watson M."/>
            <person name="Adriaenssens E.M."/>
            <person name="Foster-Nyarko E."/>
            <person name="Jarju S."/>
            <person name="Secka A."/>
            <person name="Antonio M."/>
            <person name="Oren A."/>
            <person name="Chaudhuri R.R."/>
            <person name="La Ragione R."/>
            <person name="Hildebrand F."/>
            <person name="Pallen M.J."/>
        </authorList>
    </citation>
    <scope>NUCLEOTIDE SEQUENCE</scope>
    <source>
        <strain evidence="2">CHK192-8294</strain>
    </source>
</reference>
<gene>
    <name evidence="2" type="ORF">H9712_09790</name>
</gene>
<evidence type="ECO:0000313" key="2">
    <source>
        <dbReference type="EMBL" id="HJB81269.1"/>
    </source>
</evidence>
<dbReference type="PANTHER" id="PTHR43451:SF1">
    <property type="entry name" value="ACETYLTRANSFERASE"/>
    <property type="match status" value="1"/>
</dbReference>
<keyword evidence="2" id="KW-0012">Acyltransferase</keyword>
<dbReference type="PANTHER" id="PTHR43451">
    <property type="entry name" value="ACETYLTRANSFERASE (GNAT) FAMILY PROTEIN"/>
    <property type="match status" value="1"/>
</dbReference>
<feature type="domain" description="N-acetyltransferase" evidence="1">
    <location>
        <begin position="1"/>
        <end position="141"/>
    </location>
</feature>
<reference evidence="2" key="2">
    <citation type="submission" date="2021-04" db="EMBL/GenBank/DDBJ databases">
        <authorList>
            <person name="Gilroy R."/>
        </authorList>
    </citation>
    <scope>NUCLEOTIDE SEQUENCE</scope>
    <source>
        <strain evidence="2">CHK192-8294</strain>
    </source>
</reference>
<dbReference type="Proteomes" id="UP000823921">
    <property type="component" value="Unassembled WGS sequence"/>
</dbReference>
<dbReference type="AlphaFoldDB" id="A0A9D2MPG1"/>
<proteinExistence type="predicted"/>
<dbReference type="EMBL" id="DWXO01000091">
    <property type="protein sequence ID" value="HJB81269.1"/>
    <property type="molecule type" value="Genomic_DNA"/>
</dbReference>
<comment type="caution">
    <text evidence="2">The sequence shown here is derived from an EMBL/GenBank/DDBJ whole genome shotgun (WGS) entry which is preliminary data.</text>
</comment>
<dbReference type="SUPFAM" id="SSF55729">
    <property type="entry name" value="Acyl-CoA N-acyltransferases (Nat)"/>
    <property type="match status" value="1"/>
</dbReference>
<dbReference type="InterPro" id="IPR052564">
    <property type="entry name" value="N-acetyltrans/Recomb-assoc"/>
</dbReference>
<dbReference type="InterPro" id="IPR016181">
    <property type="entry name" value="Acyl_CoA_acyltransferase"/>
</dbReference>
<dbReference type="InterPro" id="IPR000182">
    <property type="entry name" value="GNAT_dom"/>
</dbReference>
<dbReference type="EC" id="2.3.1.-" evidence="2"/>
<accession>A0A9D2MPG1</accession>
<evidence type="ECO:0000259" key="1">
    <source>
        <dbReference type="PROSITE" id="PS51186"/>
    </source>
</evidence>
<organism evidence="2 3">
    <name type="scientific">Candidatus Flavonifractor intestinigallinarum</name>
    <dbReference type="NCBI Taxonomy" id="2838586"/>
    <lineage>
        <taxon>Bacteria</taxon>
        <taxon>Bacillati</taxon>
        <taxon>Bacillota</taxon>
        <taxon>Clostridia</taxon>
        <taxon>Eubacteriales</taxon>
        <taxon>Oscillospiraceae</taxon>
        <taxon>Flavonifractor</taxon>
    </lineage>
</organism>
<dbReference type="Pfam" id="PF13673">
    <property type="entry name" value="Acetyltransf_10"/>
    <property type="match status" value="1"/>
</dbReference>
<protein>
    <submittedName>
        <fullName evidence="2">GNAT family N-acetyltransferase</fullName>
        <ecNumber evidence="2">2.3.1.-</ecNumber>
    </submittedName>
</protein>
<evidence type="ECO:0000313" key="3">
    <source>
        <dbReference type="Proteomes" id="UP000823921"/>
    </source>
</evidence>
<dbReference type="CDD" id="cd04301">
    <property type="entry name" value="NAT_SF"/>
    <property type="match status" value="1"/>
</dbReference>
<dbReference type="Gene3D" id="3.40.630.30">
    <property type="match status" value="1"/>
</dbReference>